<proteinExistence type="predicted"/>
<dbReference type="AlphaFoldDB" id="A0A517Y932"/>
<dbReference type="Proteomes" id="UP000315017">
    <property type="component" value="Chromosome"/>
</dbReference>
<dbReference type="KEGG" id="aagg:ETAA8_18290"/>
<evidence type="ECO:0000313" key="2">
    <source>
        <dbReference type="EMBL" id="QDU26748.1"/>
    </source>
</evidence>
<name>A0A517Y932_9BACT</name>
<reference evidence="2 3" key="1">
    <citation type="submission" date="2019-02" db="EMBL/GenBank/DDBJ databases">
        <title>Deep-cultivation of Planctomycetes and their phenomic and genomic characterization uncovers novel biology.</title>
        <authorList>
            <person name="Wiegand S."/>
            <person name="Jogler M."/>
            <person name="Boedeker C."/>
            <person name="Pinto D."/>
            <person name="Vollmers J."/>
            <person name="Rivas-Marin E."/>
            <person name="Kohn T."/>
            <person name="Peeters S.H."/>
            <person name="Heuer A."/>
            <person name="Rast P."/>
            <person name="Oberbeckmann S."/>
            <person name="Bunk B."/>
            <person name="Jeske O."/>
            <person name="Meyerdierks A."/>
            <person name="Storesund J.E."/>
            <person name="Kallscheuer N."/>
            <person name="Luecker S."/>
            <person name="Lage O.M."/>
            <person name="Pohl T."/>
            <person name="Merkel B.J."/>
            <person name="Hornburger P."/>
            <person name="Mueller R.-W."/>
            <person name="Bruemmer F."/>
            <person name="Labrenz M."/>
            <person name="Spormann A.M."/>
            <person name="Op den Camp H."/>
            <person name="Overmann J."/>
            <person name="Amann R."/>
            <person name="Jetten M.S.M."/>
            <person name="Mascher T."/>
            <person name="Medema M.H."/>
            <person name="Devos D.P."/>
            <person name="Kaster A.-K."/>
            <person name="Ovreas L."/>
            <person name="Rohde M."/>
            <person name="Galperin M.Y."/>
            <person name="Jogler C."/>
        </authorList>
    </citation>
    <scope>NUCLEOTIDE SEQUENCE [LARGE SCALE GENOMIC DNA]</scope>
    <source>
        <strain evidence="2 3">ETA_A8</strain>
    </source>
</reference>
<keyword evidence="3" id="KW-1185">Reference proteome</keyword>
<evidence type="ECO:0000313" key="3">
    <source>
        <dbReference type="Proteomes" id="UP000315017"/>
    </source>
</evidence>
<gene>
    <name evidence="2" type="ORF">ETAA8_18290</name>
</gene>
<sequence>MNRFALTLCPGAEALSWCKFRQIHPPYSIALDGYVNGGSQYDARGPWLNLDHHADVDRLATRATCSQVWLCIRQGLFEAFRDREGPRAQVYANDCDEDVCLSWFLLQNPQLVCHPSNARLVKLVQSVDLLDTTGGANLQPLDGQLMSELAWVFAPYRQAKLEGTLDQPQAALQRSIIDQVGQRIGDHLAGKGQLLPLDTRYERIGGGKGWALVHEIGPQSRAGMVADGIRAYVSVRPLANGAWSYAIGRVSPFVPFDVPAILYEFNVTEDFRRGRWGGGNLVGGSPRHHGSALSPQEITEIVNRIVSQKLPSLIGGQWKPRRATASGSSASDRRRLRHREISGVSVVS</sequence>
<accession>A0A517Y932</accession>
<organism evidence="2 3">
    <name type="scientific">Anatilimnocola aggregata</name>
    <dbReference type="NCBI Taxonomy" id="2528021"/>
    <lineage>
        <taxon>Bacteria</taxon>
        <taxon>Pseudomonadati</taxon>
        <taxon>Planctomycetota</taxon>
        <taxon>Planctomycetia</taxon>
        <taxon>Pirellulales</taxon>
        <taxon>Pirellulaceae</taxon>
        <taxon>Anatilimnocola</taxon>
    </lineage>
</organism>
<feature type="region of interest" description="Disordered" evidence="1">
    <location>
        <begin position="317"/>
        <end position="348"/>
    </location>
</feature>
<dbReference type="EMBL" id="CP036274">
    <property type="protein sequence ID" value="QDU26748.1"/>
    <property type="molecule type" value="Genomic_DNA"/>
</dbReference>
<protein>
    <submittedName>
        <fullName evidence="2">Uncharacterized protein</fullName>
    </submittedName>
</protein>
<evidence type="ECO:0000256" key="1">
    <source>
        <dbReference type="SAM" id="MobiDB-lite"/>
    </source>
</evidence>